<evidence type="ECO:0000313" key="4">
    <source>
        <dbReference type="WBParaSite" id="PEQ_0000872901-mRNA-1"/>
    </source>
</evidence>
<protein>
    <submittedName>
        <fullName evidence="4">Uncharacterized protein</fullName>
    </submittedName>
</protein>
<name>A0A914RV51_PAREQ</name>
<evidence type="ECO:0000256" key="2">
    <source>
        <dbReference type="SAM" id="Phobius"/>
    </source>
</evidence>
<proteinExistence type="predicted"/>
<evidence type="ECO:0000256" key="1">
    <source>
        <dbReference type="SAM" id="MobiDB-lite"/>
    </source>
</evidence>
<dbReference type="WBParaSite" id="PEQ_0000872901-mRNA-1">
    <property type="protein sequence ID" value="PEQ_0000872901-mRNA-1"/>
    <property type="gene ID" value="PEQ_0000872901"/>
</dbReference>
<keyword evidence="3" id="KW-1185">Reference proteome</keyword>
<reference evidence="4" key="1">
    <citation type="submission" date="2022-11" db="UniProtKB">
        <authorList>
            <consortium name="WormBaseParasite"/>
        </authorList>
    </citation>
    <scope>IDENTIFICATION</scope>
</reference>
<dbReference type="AlphaFoldDB" id="A0A914RV51"/>
<organism evidence="3 4">
    <name type="scientific">Parascaris equorum</name>
    <name type="common">Equine roundworm</name>
    <dbReference type="NCBI Taxonomy" id="6256"/>
    <lineage>
        <taxon>Eukaryota</taxon>
        <taxon>Metazoa</taxon>
        <taxon>Ecdysozoa</taxon>
        <taxon>Nematoda</taxon>
        <taxon>Chromadorea</taxon>
        <taxon>Rhabditida</taxon>
        <taxon>Spirurina</taxon>
        <taxon>Ascaridomorpha</taxon>
        <taxon>Ascaridoidea</taxon>
        <taxon>Ascarididae</taxon>
        <taxon>Parascaris</taxon>
    </lineage>
</organism>
<keyword evidence="2" id="KW-0472">Membrane</keyword>
<keyword evidence="2" id="KW-0812">Transmembrane</keyword>
<dbReference type="Proteomes" id="UP000887564">
    <property type="component" value="Unplaced"/>
</dbReference>
<sequence>MADSIIIVGTAVLSAIVLAIGALFITVTHFSFRLSWLTPWPKRTRQDLLRKVFAYNPNGVEQDQFANLLHESPDSRPRHTSPSRYLSLVVP</sequence>
<evidence type="ECO:0000313" key="3">
    <source>
        <dbReference type="Proteomes" id="UP000887564"/>
    </source>
</evidence>
<feature type="transmembrane region" description="Helical" evidence="2">
    <location>
        <begin position="6"/>
        <end position="32"/>
    </location>
</feature>
<feature type="region of interest" description="Disordered" evidence="1">
    <location>
        <begin position="71"/>
        <end position="91"/>
    </location>
</feature>
<keyword evidence="2" id="KW-1133">Transmembrane helix</keyword>
<accession>A0A914RV51</accession>